<dbReference type="Pfam" id="PF02632">
    <property type="entry name" value="BioY"/>
    <property type="match status" value="1"/>
</dbReference>
<feature type="transmembrane region" description="Helical" evidence="3">
    <location>
        <begin position="106"/>
        <end position="124"/>
    </location>
</feature>
<dbReference type="GO" id="GO:0015225">
    <property type="term" value="F:biotin transmembrane transporter activity"/>
    <property type="evidence" value="ECO:0007669"/>
    <property type="project" value="UniProtKB-UniRule"/>
</dbReference>
<comment type="subcellular location">
    <subcellularLocation>
        <location evidence="2">Cell membrane</location>
        <topology evidence="2">Multi-pass membrane protein</topology>
    </subcellularLocation>
</comment>
<dbReference type="InterPro" id="IPR003784">
    <property type="entry name" value="BioY"/>
</dbReference>
<dbReference type="Proteomes" id="UP000229307">
    <property type="component" value="Unassembled WGS sequence"/>
</dbReference>
<evidence type="ECO:0000313" key="5">
    <source>
        <dbReference type="Proteomes" id="UP000229307"/>
    </source>
</evidence>
<keyword evidence="2 3" id="KW-0472">Membrane</keyword>
<feature type="transmembrane region" description="Helical" evidence="3">
    <location>
        <begin position="170"/>
        <end position="193"/>
    </location>
</feature>
<comment type="caution">
    <text evidence="4">The sequence shown here is derived from an EMBL/GenBank/DDBJ whole genome shotgun (WGS) entry which is preliminary data.</text>
</comment>
<feature type="transmembrane region" description="Helical" evidence="3">
    <location>
        <begin position="78"/>
        <end position="100"/>
    </location>
</feature>
<keyword evidence="3" id="KW-1133">Transmembrane helix</keyword>
<dbReference type="PIRSF" id="PIRSF016661">
    <property type="entry name" value="BioY"/>
    <property type="match status" value="1"/>
</dbReference>
<feature type="transmembrane region" description="Helical" evidence="3">
    <location>
        <begin position="47"/>
        <end position="66"/>
    </location>
</feature>
<keyword evidence="2" id="KW-0813">Transport</keyword>
<protein>
    <recommendedName>
        <fullName evidence="2">Biotin transporter</fullName>
    </recommendedName>
</protein>
<evidence type="ECO:0000313" key="4">
    <source>
        <dbReference type="EMBL" id="PIZ15210.1"/>
    </source>
</evidence>
<keyword evidence="2" id="KW-1003">Cell membrane</keyword>
<name>A0A2M7S6X5_9BACT</name>
<proteinExistence type="inferred from homology"/>
<comment type="similarity">
    <text evidence="1 2">Belongs to the BioY family.</text>
</comment>
<feature type="transmembrane region" description="Helical" evidence="3">
    <location>
        <begin position="21"/>
        <end position="41"/>
    </location>
</feature>
<gene>
    <name evidence="4" type="ORF">COY52_10235</name>
</gene>
<dbReference type="Gene3D" id="1.10.1760.20">
    <property type="match status" value="1"/>
</dbReference>
<dbReference type="PANTHER" id="PTHR34295:SF1">
    <property type="entry name" value="BIOTIN TRANSPORTER BIOY"/>
    <property type="match status" value="1"/>
</dbReference>
<dbReference type="GO" id="GO:0005886">
    <property type="term" value="C:plasma membrane"/>
    <property type="evidence" value="ECO:0007669"/>
    <property type="project" value="UniProtKB-SubCell"/>
</dbReference>
<sequence length="203" mass="22141">MTERIMDLRYEAFAWRESRGIAGKLMLSVCFAGITGLLAGIRIPLPFTPVPITGQVLGVFLGSIFLGRKYGGISQIFYVFLGLCGIPWFAGWKAVSFYQFLSSPTAGYLVGFVFAGFYLGDIADRKVGNRFFPRQILAMLSATLIYYACGTVHLALLMKLDLQQALAMGVLPFIAVDLVKAVIAASVSSALLPKKSFTTESDR</sequence>
<evidence type="ECO:0000256" key="1">
    <source>
        <dbReference type="ARBA" id="ARBA00010692"/>
    </source>
</evidence>
<dbReference type="EMBL" id="PFMR01000276">
    <property type="protein sequence ID" value="PIZ15210.1"/>
    <property type="molecule type" value="Genomic_DNA"/>
</dbReference>
<feature type="transmembrane region" description="Helical" evidence="3">
    <location>
        <begin position="136"/>
        <end position="158"/>
    </location>
</feature>
<dbReference type="AlphaFoldDB" id="A0A2M7S6X5"/>
<keyword evidence="3" id="KW-0812">Transmembrane</keyword>
<organism evidence="4 5">
    <name type="scientific">Candidatus Desantisbacteria bacterium CG_4_10_14_0_8_um_filter_48_22</name>
    <dbReference type="NCBI Taxonomy" id="1974543"/>
    <lineage>
        <taxon>Bacteria</taxon>
        <taxon>Candidatus Desantisiibacteriota</taxon>
    </lineage>
</organism>
<accession>A0A2M7S6X5</accession>
<dbReference type="PANTHER" id="PTHR34295">
    <property type="entry name" value="BIOTIN TRANSPORTER BIOY"/>
    <property type="match status" value="1"/>
</dbReference>
<evidence type="ECO:0000256" key="3">
    <source>
        <dbReference type="SAM" id="Phobius"/>
    </source>
</evidence>
<evidence type="ECO:0000256" key="2">
    <source>
        <dbReference type="PIRNR" id="PIRNR016661"/>
    </source>
</evidence>
<reference evidence="5" key="1">
    <citation type="submission" date="2017-09" db="EMBL/GenBank/DDBJ databases">
        <title>Depth-based differentiation of microbial function through sediment-hosted aquifers and enrichment of novel symbionts in the deep terrestrial subsurface.</title>
        <authorList>
            <person name="Probst A.J."/>
            <person name="Ladd B."/>
            <person name="Jarett J.K."/>
            <person name="Geller-Mcgrath D.E."/>
            <person name="Sieber C.M.K."/>
            <person name="Emerson J.B."/>
            <person name="Anantharaman K."/>
            <person name="Thomas B.C."/>
            <person name="Malmstrom R."/>
            <person name="Stieglmeier M."/>
            <person name="Klingl A."/>
            <person name="Woyke T."/>
            <person name="Ryan C.M."/>
            <person name="Banfield J.F."/>
        </authorList>
    </citation>
    <scope>NUCLEOTIDE SEQUENCE [LARGE SCALE GENOMIC DNA]</scope>
</reference>